<comment type="similarity">
    <text evidence="2">Belongs to the TspO/BZRP family.</text>
</comment>
<accession>H3BBR3</accession>
<dbReference type="InParanoid" id="H3BBR3"/>
<evidence type="ECO:0000256" key="4">
    <source>
        <dbReference type="ARBA" id="ARBA00022448"/>
    </source>
</evidence>
<keyword evidence="7" id="KW-0445">Lipid transport</keyword>
<dbReference type="eggNOG" id="KOG3797">
    <property type="taxonomic scope" value="Eukaryota"/>
</dbReference>
<evidence type="ECO:0000256" key="6">
    <source>
        <dbReference type="ARBA" id="ARBA00022989"/>
    </source>
</evidence>
<organism evidence="13 14">
    <name type="scientific">Latimeria chalumnae</name>
    <name type="common">Coelacanth</name>
    <dbReference type="NCBI Taxonomy" id="7897"/>
    <lineage>
        <taxon>Eukaryota</taxon>
        <taxon>Metazoa</taxon>
        <taxon>Chordata</taxon>
        <taxon>Craniata</taxon>
        <taxon>Vertebrata</taxon>
        <taxon>Euteleostomi</taxon>
        <taxon>Coelacanthiformes</taxon>
        <taxon>Coelacanthidae</taxon>
        <taxon>Latimeria</taxon>
    </lineage>
</organism>
<evidence type="ECO:0000313" key="13">
    <source>
        <dbReference type="Ensembl" id="ENSLACP00000019334.2"/>
    </source>
</evidence>
<dbReference type="OrthoDB" id="8841220at2759"/>
<dbReference type="FunFam" id="1.20.1260.100:FF:000001">
    <property type="entry name" value="translocator protein 2"/>
    <property type="match status" value="1"/>
</dbReference>
<dbReference type="EMBL" id="AFYH01050548">
    <property type="status" value="NOT_ANNOTATED_CDS"/>
    <property type="molecule type" value="Genomic_DNA"/>
</dbReference>
<keyword evidence="8" id="KW-0496">Mitochondrion</keyword>
<sequence>MAPAWSTALGFTLFPHIGGFLGSFITRKEIPTWYKSLKKPAWRPPNWMFAPVWATLYAGMGYGSYLVWKDVGGFTQKAVVPLGLYGGQLALNWIWTPLFFGAHKPGLAFIDIVFLYGAVVATTVKWYPINRKAAYLMMPYLAWLTVAAVLNFHIWKDNRKQNDE</sequence>
<keyword evidence="6 12" id="KW-1133">Transmembrane helix</keyword>
<dbReference type="EMBL" id="AFYH01050546">
    <property type="status" value="NOT_ANNOTATED_CDS"/>
    <property type="molecule type" value="Genomic_DNA"/>
</dbReference>
<dbReference type="GeneTree" id="ENSGT00390000012980"/>
<dbReference type="GeneID" id="102362057"/>
<evidence type="ECO:0000313" key="14">
    <source>
        <dbReference type="Proteomes" id="UP000008672"/>
    </source>
</evidence>
<keyword evidence="9 12" id="KW-0472">Membrane</keyword>
<dbReference type="PANTHER" id="PTHR10057:SF5">
    <property type="entry name" value="TRANSLOCATOR PROTEIN"/>
    <property type="match status" value="1"/>
</dbReference>
<dbReference type="AlphaFoldDB" id="H3BBR3"/>
<name>H3BBR3_LATCH</name>
<dbReference type="InterPro" id="IPR038330">
    <property type="entry name" value="TspO/MBR-related_sf"/>
</dbReference>
<feature type="transmembrane region" description="Helical" evidence="12">
    <location>
        <begin position="74"/>
        <end position="95"/>
    </location>
</feature>
<dbReference type="Ensembl" id="ENSLACT00000019468.2">
    <property type="protein sequence ID" value="ENSLACP00000019334.2"/>
    <property type="gene ID" value="ENSLACG00000017006.2"/>
</dbReference>
<dbReference type="Pfam" id="PF03073">
    <property type="entry name" value="TspO_MBR"/>
    <property type="match status" value="1"/>
</dbReference>
<feature type="transmembrane region" description="Helical" evidence="12">
    <location>
        <begin position="47"/>
        <end position="68"/>
    </location>
</feature>
<dbReference type="HOGENOM" id="CLU_091805_2_1_1"/>
<keyword evidence="4" id="KW-0813">Transport</keyword>
<keyword evidence="14" id="KW-1185">Reference proteome</keyword>
<keyword evidence="10" id="KW-0675">Receptor</keyword>
<evidence type="ECO:0000256" key="7">
    <source>
        <dbReference type="ARBA" id="ARBA00023055"/>
    </source>
</evidence>
<evidence type="ECO:0000256" key="12">
    <source>
        <dbReference type="SAM" id="Phobius"/>
    </source>
</evidence>
<reference evidence="13" key="3">
    <citation type="submission" date="2025-09" db="UniProtKB">
        <authorList>
            <consortium name="Ensembl"/>
        </authorList>
    </citation>
    <scope>IDENTIFICATION</scope>
</reference>
<evidence type="ECO:0000256" key="1">
    <source>
        <dbReference type="ARBA" id="ARBA00004225"/>
    </source>
</evidence>
<evidence type="ECO:0000256" key="9">
    <source>
        <dbReference type="ARBA" id="ARBA00023136"/>
    </source>
</evidence>
<dbReference type="STRING" id="7897.ENSLACP00000019334"/>
<feature type="transmembrane region" description="Helical" evidence="12">
    <location>
        <begin position="107"/>
        <end position="127"/>
    </location>
</feature>
<gene>
    <name evidence="13" type="primary">LOC102362057</name>
</gene>
<dbReference type="PANTHER" id="PTHR10057">
    <property type="entry name" value="PERIPHERAL-TYPE BENZODIAZEPINE RECEPTOR"/>
    <property type="match status" value="1"/>
</dbReference>
<dbReference type="Gene3D" id="1.20.1260.100">
    <property type="entry name" value="TspO/MBR protein"/>
    <property type="match status" value="1"/>
</dbReference>
<dbReference type="GO" id="GO:0006869">
    <property type="term" value="P:lipid transport"/>
    <property type="evidence" value="ECO:0007669"/>
    <property type="project" value="UniProtKB-KW"/>
</dbReference>
<evidence type="ECO:0000256" key="10">
    <source>
        <dbReference type="ARBA" id="ARBA00023170"/>
    </source>
</evidence>
<keyword evidence="5 12" id="KW-0812">Transmembrane</keyword>
<evidence type="ECO:0000256" key="2">
    <source>
        <dbReference type="ARBA" id="ARBA00007524"/>
    </source>
</evidence>
<evidence type="ECO:0000256" key="11">
    <source>
        <dbReference type="ARBA" id="ARBA00029576"/>
    </source>
</evidence>
<dbReference type="Proteomes" id="UP000008672">
    <property type="component" value="Unassembled WGS sequence"/>
</dbReference>
<protein>
    <recommendedName>
        <fullName evidence="3">Translocator protein</fullName>
    </recommendedName>
    <alternativeName>
        <fullName evidence="11">Peripheral-type benzodiazepine receptor</fullName>
    </alternativeName>
</protein>
<dbReference type="KEGG" id="lcm:102362057"/>
<evidence type="ECO:0000256" key="5">
    <source>
        <dbReference type="ARBA" id="ARBA00022692"/>
    </source>
</evidence>
<dbReference type="CDD" id="cd15904">
    <property type="entry name" value="TSPO_MBR"/>
    <property type="match status" value="1"/>
</dbReference>
<dbReference type="EMBL" id="AFYH01050547">
    <property type="status" value="NOT_ANNOTATED_CDS"/>
    <property type="molecule type" value="Genomic_DNA"/>
</dbReference>
<proteinExistence type="inferred from homology"/>
<feature type="transmembrane region" description="Helical" evidence="12">
    <location>
        <begin position="133"/>
        <end position="155"/>
    </location>
</feature>
<dbReference type="GO" id="GO:0005741">
    <property type="term" value="C:mitochondrial outer membrane"/>
    <property type="evidence" value="ECO:0007669"/>
    <property type="project" value="TreeGrafter"/>
</dbReference>
<dbReference type="EMBL" id="AFYH01050549">
    <property type="status" value="NOT_ANNOTATED_CDS"/>
    <property type="molecule type" value="Genomic_DNA"/>
</dbReference>
<dbReference type="FunCoup" id="H3BBR3">
    <property type="interactions" value="813"/>
</dbReference>
<dbReference type="RefSeq" id="XP_005993740.1">
    <property type="nucleotide sequence ID" value="XM_005993678.3"/>
</dbReference>
<reference evidence="13" key="2">
    <citation type="submission" date="2025-08" db="UniProtKB">
        <authorList>
            <consortium name="Ensembl"/>
        </authorList>
    </citation>
    <scope>IDENTIFICATION</scope>
</reference>
<evidence type="ECO:0000256" key="3">
    <source>
        <dbReference type="ARBA" id="ARBA00017151"/>
    </source>
</evidence>
<dbReference type="OMA" id="WSWLFFG"/>
<feature type="transmembrane region" description="Helical" evidence="12">
    <location>
        <begin position="6"/>
        <end position="26"/>
    </location>
</feature>
<dbReference type="PIRSF" id="PIRSF005859">
    <property type="entry name" value="PBR"/>
    <property type="match status" value="1"/>
</dbReference>
<comment type="subcellular location">
    <subcellularLocation>
        <location evidence="1">Mitochondrion membrane</location>
        <topology evidence="1">Multi-pass membrane protein</topology>
    </subcellularLocation>
</comment>
<evidence type="ECO:0000256" key="8">
    <source>
        <dbReference type="ARBA" id="ARBA00023128"/>
    </source>
</evidence>
<reference evidence="14" key="1">
    <citation type="submission" date="2011-08" db="EMBL/GenBank/DDBJ databases">
        <title>The draft genome of Latimeria chalumnae.</title>
        <authorList>
            <person name="Di Palma F."/>
            <person name="Alfoldi J."/>
            <person name="Johnson J."/>
            <person name="Berlin A."/>
            <person name="Gnerre S."/>
            <person name="Jaffe D."/>
            <person name="MacCallum I."/>
            <person name="Young S."/>
            <person name="Walker B.J."/>
            <person name="Lander E."/>
            <person name="Lindblad-Toh K."/>
        </authorList>
    </citation>
    <scope>NUCLEOTIDE SEQUENCE [LARGE SCALE GENOMIC DNA]</scope>
    <source>
        <strain evidence="14">Wild caught</strain>
    </source>
</reference>
<dbReference type="InterPro" id="IPR004307">
    <property type="entry name" value="TspO_MBR"/>
</dbReference>